<gene>
    <name evidence="2" type="ORF">TSIB3V08_LOCUS2932</name>
</gene>
<sequence>MNQPNNTDTRQGSSFYRKPIDWNTFTHQRLMWKTDECYKIIASSTGGSTDPLTTPTPLESTLGPREKPALREQQCSLYLEVSPSSPLLSYVRMRTTVKHHPTDTLKRTIPYKDFCYLSKRNPAKLLCSVEELHKEPITTNREGSRVNATEFAWRDSGNPIRQNHLQFTQPGSNPDSFIFGSLDQHESSALDYAATEVGLWPIVTYRSGVTKEELY</sequence>
<reference evidence="2" key="1">
    <citation type="submission" date="2020-11" db="EMBL/GenBank/DDBJ databases">
        <authorList>
            <person name="Tran Van P."/>
        </authorList>
    </citation>
    <scope>NUCLEOTIDE SEQUENCE</scope>
</reference>
<feature type="compositionally biased region" description="Low complexity" evidence="1">
    <location>
        <begin position="46"/>
        <end position="63"/>
    </location>
</feature>
<feature type="region of interest" description="Disordered" evidence="1">
    <location>
        <begin position="46"/>
        <end position="65"/>
    </location>
</feature>
<organism evidence="2">
    <name type="scientific">Timema shepardi</name>
    <name type="common">Walking stick</name>
    <dbReference type="NCBI Taxonomy" id="629360"/>
    <lineage>
        <taxon>Eukaryota</taxon>
        <taxon>Metazoa</taxon>
        <taxon>Ecdysozoa</taxon>
        <taxon>Arthropoda</taxon>
        <taxon>Hexapoda</taxon>
        <taxon>Insecta</taxon>
        <taxon>Pterygota</taxon>
        <taxon>Neoptera</taxon>
        <taxon>Polyneoptera</taxon>
        <taxon>Phasmatodea</taxon>
        <taxon>Timematodea</taxon>
        <taxon>Timematoidea</taxon>
        <taxon>Timematidae</taxon>
        <taxon>Timema</taxon>
    </lineage>
</organism>
<protein>
    <submittedName>
        <fullName evidence="2">Uncharacterized protein</fullName>
    </submittedName>
</protein>
<dbReference type="EMBL" id="OC000936">
    <property type="protein sequence ID" value="CAD7258708.1"/>
    <property type="molecule type" value="Genomic_DNA"/>
</dbReference>
<proteinExistence type="predicted"/>
<name>A0A7R9FXD2_TIMSH</name>
<evidence type="ECO:0000256" key="1">
    <source>
        <dbReference type="SAM" id="MobiDB-lite"/>
    </source>
</evidence>
<evidence type="ECO:0000313" key="2">
    <source>
        <dbReference type="EMBL" id="CAD7258708.1"/>
    </source>
</evidence>
<dbReference type="AlphaFoldDB" id="A0A7R9FXD2"/>
<accession>A0A7R9FXD2</accession>